<accession>A0A7S3Z922</accession>
<evidence type="ECO:0000313" key="1">
    <source>
        <dbReference type="EMBL" id="CAE0675733.1"/>
    </source>
</evidence>
<dbReference type="AlphaFoldDB" id="A0A7S3Z922"/>
<reference evidence="1" key="1">
    <citation type="submission" date="2021-01" db="EMBL/GenBank/DDBJ databases">
        <authorList>
            <person name="Corre E."/>
            <person name="Pelletier E."/>
            <person name="Niang G."/>
            <person name="Scheremetjew M."/>
            <person name="Finn R."/>
            <person name="Kale V."/>
            <person name="Holt S."/>
            <person name="Cochrane G."/>
            <person name="Meng A."/>
            <person name="Brown T."/>
            <person name="Cohen L."/>
        </authorList>
    </citation>
    <scope>NUCLEOTIDE SEQUENCE</scope>
    <source>
        <strain evidence="1">CCCM811</strain>
    </source>
</reference>
<gene>
    <name evidence="1" type="ORF">LGLO00237_LOCUS27510</name>
</gene>
<sequence>MVAWLAVPVANRGYYAVSYGFSAFAWRPTRHRDSGCLQASCIASEEKKLWEGCHPASMPAVPFFLTALAFTNYLKAMVKSYASILYFSSFGTECKMGLNSTRILRIRSRFSDGRDQASSTGYGNVELMGGDSQADLKSTLGPLLLLTARGQISIHFTTMMDLILAKESHLKTISSCVLVFREKKRRKT</sequence>
<organism evidence="1">
    <name type="scientific">Lotharella globosa</name>
    <dbReference type="NCBI Taxonomy" id="91324"/>
    <lineage>
        <taxon>Eukaryota</taxon>
        <taxon>Sar</taxon>
        <taxon>Rhizaria</taxon>
        <taxon>Cercozoa</taxon>
        <taxon>Chlorarachniophyceae</taxon>
        <taxon>Lotharella</taxon>
    </lineage>
</organism>
<dbReference type="EMBL" id="HBIV01038698">
    <property type="protein sequence ID" value="CAE0675733.1"/>
    <property type="molecule type" value="Transcribed_RNA"/>
</dbReference>
<protein>
    <submittedName>
        <fullName evidence="1">Uncharacterized protein</fullName>
    </submittedName>
</protein>
<name>A0A7S3Z922_9EUKA</name>
<proteinExistence type="predicted"/>